<dbReference type="SMART" id="SM00886">
    <property type="entry name" value="Dabb"/>
    <property type="match status" value="1"/>
</dbReference>
<dbReference type="InterPro" id="IPR044662">
    <property type="entry name" value="HS1/DABB1-like"/>
</dbReference>
<dbReference type="Gene3D" id="3.30.70.100">
    <property type="match status" value="1"/>
</dbReference>
<dbReference type="Proteomes" id="UP000799438">
    <property type="component" value="Unassembled WGS sequence"/>
</dbReference>
<reference evidence="3" key="1">
    <citation type="journal article" date="2020" name="Stud. Mycol.">
        <title>101 Dothideomycetes genomes: a test case for predicting lifestyles and emergence of pathogens.</title>
        <authorList>
            <person name="Haridas S."/>
            <person name="Albert R."/>
            <person name="Binder M."/>
            <person name="Bloem J."/>
            <person name="Labutti K."/>
            <person name="Salamov A."/>
            <person name="Andreopoulos B."/>
            <person name="Baker S."/>
            <person name="Barry K."/>
            <person name="Bills G."/>
            <person name="Bluhm B."/>
            <person name="Cannon C."/>
            <person name="Castanera R."/>
            <person name="Culley D."/>
            <person name="Daum C."/>
            <person name="Ezra D."/>
            <person name="Gonzalez J."/>
            <person name="Henrissat B."/>
            <person name="Kuo A."/>
            <person name="Liang C."/>
            <person name="Lipzen A."/>
            <person name="Lutzoni F."/>
            <person name="Magnuson J."/>
            <person name="Mondo S."/>
            <person name="Nolan M."/>
            <person name="Ohm R."/>
            <person name="Pangilinan J."/>
            <person name="Park H.-J."/>
            <person name="Ramirez L."/>
            <person name="Alfaro M."/>
            <person name="Sun H."/>
            <person name="Tritt A."/>
            <person name="Yoshinaga Y."/>
            <person name="Zwiers L.-H."/>
            <person name="Turgeon B."/>
            <person name="Goodwin S."/>
            <person name="Spatafora J."/>
            <person name="Crous P."/>
            <person name="Grigoriev I."/>
        </authorList>
    </citation>
    <scope>NUCLEOTIDE SEQUENCE</scope>
    <source>
        <strain evidence="3">CBS 121167</strain>
    </source>
</reference>
<evidence type="ECO:0000256" key="1">
    <source>
        <dbReference type="ARBA" id="ARBA00011738"/>
    </source>
</evidence>
<name>A0A6A6BSM7_9PEZI</name>
<gene>
    <name evidence="3" type="ORF">K452DRAFT_211077</name>
</gene>
<dbReference type="RefSeq" id="XP_033401539.1">
    <property type="nucleotide sequence ID" value="XM_033536177.1"/>
</dbReference>
<keyword evidence="4" id="KW-1185">Reference proteome</keyword>
<feature type="domain" description="Stress-response A/B barrel" evidence="2">
    <location>
        <begin position="5"/>
        <end position="107"/>
    </location>
</feature>
<dbReference type="PANTHER" id="PTHR33178">
    <property type="match status" value="1"/>
</dbReference>
<proteinExistence type="predicted"/>
<dbReference type="GeneID" id="54293673"/>
<dbReference type="AlphaFoldDB" id="A0A6A6BSM7"/>
<dbReference type="PANTHER" id="PTHR33178:SF10">
    <property type="entry name" value="STRESS-RESPONSE A_B BARREL DOMAIN-CONTAINING PROTEIN"/>
    <property type="match status" value="1"/>
</dbReference>
<organism evidence="3 4">
    <name type="scientific">Aplosporella prunicola CBS 121167</name>
    <dbReference type="NCBI Taxonomy" id="1176127"/>
    <lineage>
        <taxon>Eukaryota</taxon>
        <taxon>Fungi</taxon>
        <taxon>Dikarya</taxon>
        <taxon>Ascomycota</taxon>
        <taxon>Pezizomycotina</taxon>
        <taxon>Dothideomycetes</taxon>
        <taxon>Dothideomycetes incertae sedis</taxon>
        <taxon>Botryosphaeriales</taxon>
        <taxon>Aplosporellaceae</taxon>
        <taxon>Aplosporella</taxon>
    </lineage>
</organism>
<sequence length="110" mass="12491">MAPPITHIVLFRYKPDISWAQLEEHFATFAALRTRCTHPSTGQPYMLSLRMGKNMSWEPFAKGMTHGFVLEFASQEHLDYYLLEDPVHRAFSAGAAQLLEDSLVVDVHDG</sequence>
<dbReference type="Pfam" id="PF07876">
    <property type="entry name" value="Dabb"/>
    <property type="match status" value="1"/>
</dbReference>
<dbReference type="SUPFAM" id="SSF54909">
    <property type="entry name" value="Dimeric alpha+beta barrel"/>
    <property type="match status" value="1"/>
</dbReference>
<evidence type="ECO:0000313" key="3">
    <source>
        <dbReference type="EMBL" id="KAF2145827.1"/>
    </source>
</evidence>
<dbReference type="InterPro" id="IPR011008">
    <property type="entry name" value="Dimeric_a/b-barrel"/>
</dbReference>
<comment type="subunit">
    <text evidence="1">Homodimer.</text>
</comment>
<dbReference type="OrthoDB" id="1601230at2759"/>
<protein>
    <recommendedName>
        <fullName evidence="2">Stress-response A/B barrel domain-containing protein</fullName>
    </recommendedName>
</protein>
<dbReference type="InterPro" id="IPR013097">
    <property type="entry name" value="Dabb"/>
</dbReference>
<accession>A0A6A6BSM7</accession>
<evidence type="ECO:0000313" key="4">
    <source>
        <dbReference type="Proteomes" id="UP000799438"/>
    </source>
</evidence>
<dbReference type="PROSITE" id="PS51502">
    <property type="entry name" value="S_R_A_B_BARREL"/>
    <property type="match status" value="1"/>
</dbReference>
<evidence type="ECO:0000259" key="2">
    <source>
        <dbReference type="PROSITE" id="PS51502"/>
    </source>
</evidence>
<feature type="non-terminal residue" evidence="3">
    <location>
        <position position="110"/>
    </location>
</feature>
<dbReference type="EMBL" id="ML995477">
    <property type="protein sequence ID" value="KAF2145827.1"/>
    <property type="molecule type" value="Genomic_DNA"/>
</dbReference>